<feature type="compositionally biased region" description="Polar residues" evidence="1">
    <location>
        <begin position="1"/>
        <end position="12"/>
    </location>
</feature>
<evidence type="ECO:0000313" key="2">
    <source>
        <dbReference type="EMBL" id="MFB9136027.1"/>
    </source>
</evidence>
<evidence type="ECO:0008006" key="4">
    <source>
        <dbReference type="Google" id="ProtNLM"/>
    </source>
</evidence>
<evidence type="ECO:0000313" key="3">
    <source>
        <dbReference type="Proteomes" id="UP001589645"/>
    </source>
</evidence>
<protein>
    <recommendedName>
        <fullName evidence="4">MSHA biogenesis protein MshD</fullName>
    </recommendedName>
</protein>
<evidence type="ECO:0000256" key="1">
    <source>
        <dbReference type="SAM" id="MobiDB-lite"/>
    </source>
</evidence>
<reference evidence="2 3" key="1">
    <citation type="submission" date="2024-09" db="EMBL/GenBank/DDBJ databases">
        <authorList>
            <person name="Sun Q."/>
            <person name="Mori K."/>
        </authorList>
    </citation>
    <scope>NUCLEOTIDE SEQUENCE [LARGE SCALE GENOMIC DNA]</scope>
    <source>
        <strain evidence="2 3">CECT 8064</strain>
    </source>
</reference>
<sequence length="126" mass="13274">MGSTGSGSFTDYTKTRSEDGSTGGTSGEDQCQLSISCLLEEVAQSSFYNTKQDVPPAGNTVLIQFMSPRIVAVDAISGKDCGALPTGYNYLLNCMENGYSYAGVISNSSNGLNPIIEIDIRPITTP</sequence>
<proteinExistence type="predicted"/>
<organism evidence="2 3">
    <name type="scientific">Vibrio olivae</name>
    <dbReference type="NCBI Taxonomy" id="1243002"/>
    <lineage>
        <taxon>Bacteria</taxon>
        <taxon>Pseudomonadati</taxon>
        <taxon>Pseudomonadota</taxon>
        <taxon>Gammaproteobacteria</taxon>
        <taxon>Vibrionales</taxon>
        <taxon>Vibrionaceae</taxon>
        <taxon>Vibrio</taxon>
    </lineage>
</organism>
<name>A0ABV5HP52_9VIBR</name>
<keyword evidence="3" id="KW-1185">Reference proteome</keyword>
<accession>A0ABV5HP52</accession>
<dbReference type="Proteomes" id="UP001589645">
    <property type="component" value="Unassembled WGS sequence"/>
</dbReference>
<comment type="caution">
    <text evidence="2">The sequence shown here is derived from an EMBL/GenBank/DDBJ whole genome shotgun (WGS) entry which is preliminary data.</text>
</comment>
<feature type="region of interest" description="Disordered" evidence="1">
    <location>
        <begin position="1"/>
        <end position="29"/>
    </location>
</feature>
<gene>
    <name evidence="2" type="ORF">ACFFUV_13730</name>
</gene>
<dbReference type="EMBL" id="JBHMEP010000003">
    <property type="protein sequence ID" value="MFB9136027.1"/>
    <property type="molecule type" value="Genomic_DNA"/>
</dbReference>
<dbReference type="RefSeq" id="WP_058966369.1">
    <property type="nucleotide sequence ID" value="NZ_JBHMEP010000003.1"/>
</dbReference>